<organism evidence="1 2">
    <name type="scientific">Umezawaea tangerina</name>
    <dbReference type="NCBI Taxonomy" id="84725"/>
    <lineage>
        <taxon>Bacteria</taxon>
        <taxon>Bacillati</taxon>
        <taxon>Actinomycetota</taxon>
        <taxon>Actinomycetes</taxon>
        <taxon>Pseudonocardiales</taxon>
        <taxon>Pseudonocardiaceae</taxon>
        <taxon>Umezawaea</taxon>
    </lineage>
</organism>
<dbReference type="Proteomes" id="UP000239494">
    <property type="component" value="Unassembled WGS sequence"/>
</dbReference>
<comment type="caution">
    <text evidence="1">The sequence shown here is derived from an EMBL/GenBank/DDBJ whole genome shotgun (WGS) entry which is preliminary data.</text>
</comment>
<dbReference type="OrthoDB" id="4338705at2"/>
<evidence type="ECO:0000313" key="2">
    <source>
        <dbReference type="Proteomes" id="UP000239494"/>
    </source>
</evidence>
<keyword evidence="2" id="KW-1185">Reference proteome</keyword>
<dbReference type="RefSeq" id="WP_106193916.1">
    <property type="nucleotide sequence ID" value="NZ_PVTF01000014.1"/>
</dbReference>
<proteinExistence type="predicted"/>
<gene>
    <name evidence="1" type="ORF">CLV43_114293</name>
</gene>
<protein>
    <submittedName>
        <fullName evidence="1">Uncharacterized protein</fullName>
    </submittedName>
</protein>
<dbReference type="AlphaFoldDB" id="A0A2T0SPP1"/>
<accession>A0A2T0SPP1</accession>
<sequence length="139" mass="15362">MPASDEVQTQVAERRARAVQLRIAGASLDEIASALQYGGSTPESRRAAVSKDLSRAFEAAKDDERASSEMWRQLELARLDRLQRGLWPRAVTGDTQSVRALLTLMDRRAKYLGLDAPEKADNSSDVRYTVVGVDPEAMK</sequence>
<reference evidence="1 2" key="1">
    <citation type="submission" date="2018-03" db="EMBL/GenBank/DDBJ databases">
        <title>Genomic Encyclopedia of Archaeal and Bacterial Type Strains, Phase II (KMG-II): from individual species to whole genera.</title>
        <authorList>
            <person name="Goeker M."/>
        </authorList>
    </citation>
    <scope>NUCLEOTIDE SEQUENCE [LARGE SCALE GENOMIC DNA]</scope>
    <source>
        <strain evidence="1 2">DSM 44720</strain>
    </source>
</reference>
<evidence type="ECO:0000313" key="1">
    <source>
        <dbReference type="EMBL" id="PRY35375.1"/>
    </source>
</evidence>
<dbReference type="EMBL" id="PVTF01000014">
    <property type="protein sequence ID" value="PRY35375.1"/>
    <property type="molecule type" value="Genomic_DNA"/>
</dbReference>
<name>A0A2T0SPP1_9PSEU</name>